<dbReference type="Pfam" id="PF03732">
    <property type="entry name" value="Retrotrans_gag"/>
    <property type="match status" value="1"/>
</dbReference>
<proteinExistence type="predicted"/>
<feature type="compositionally biased region" description="Basic and acidic residues" evidence="10">
    <location>
        <begin position="308"/>
        <end position="326"/>
    </location>
</feature>
<dbReference type="CDD" id="cd01647">
    <property type="entry name" value="RT_LTR"/>
    <property type="match status" value="1"/>
</dbReference>
<dbReference type="Gene3D" id="3.10.10.10">
    <property type="entry name" value="HIV Type 1 Reverse Transcriptase, subunit A, domain 1"/>
    <property type="match status" value="1"/>
</dbReference>
<dbReference type="CDD" id="cd09274">
    <property type="entry name" value="RNase_HI_RT_Ty3"/>
    <property type="match status" value="1"/>
</dbReference>
<accession>A0A6J1EV26</accession>
<dbReference type="Pfam" id="PF14223">
    <property type="entry name" value="Retrotran_gag_2"/>
    <property type="match status" value="1"/>
</dbReference>
<dbReference type="CDD" id="cd00303">
    <property type="entry name" value="retropepsin_like"/>
    <property type="match status" value="1"/>
</dbReference>
<evidence type="ECO:0000259" key="13">
    <source>
        <dbReference type="PROSITE" id="PS50994"/>
    </source>
</evidence>
<keyword evidence="9" id="KW-0862">Zinc</keyword>
<feature type="region of interest" description="Disordered" evidence="10">
    <location>
        <begin position="365"/>
        <end position="384"/>
    </location>
</feature>
<evidence type="ECO:0000313" key="14">
    <source>
        <dbReference type="Proteomes" id="UP000504609"/>
    </source>
</evidence>
<dbReference type="Pfam" id="PF08284">
    <property type="entry name" value="RVP_2"/>
    <property type="match status" value="1"/>
</dbReference>
<name>A0A6J1EV26_CUCMO</name>
<dbReference type="Proteomes" id="UP000504609">
    <property type="component" value="Unplaced"/>
</dbReference>
<reference evidence="15" key="1">
    <citation type="submission" date="2025-08" db="UniProtKB">
        <authorList>
            <consortium name="RefSeq"/>
        </authorList>
    </citation>
    <scope>IDENTIFICATION</scope>
    <source>
        <tissue evidence="15">Young leaves</tissue>
    </source>
</reference>
<dbReference type="InterPro" id="IPR001878">
    <property type="entry name" value="Znf_CCHC"/>
</dbReference>
<evidence type="ECO:0000256" key="3">
    <source>
        <dbReference type="ARBA" id="ARBA00022695"/>
    </source>
</evidence>
<evidence type="ECO:0000256" key="4">
    <source>
        <dbReference type="ARBA" id="ARBA00022722"/>
    </source>
</evidence>
<evidence type="ECO:0000259" key="12">
    <source>
        <dbReference type="PROSITE" id="PS50878"/>
    </source>
</evidence>
<dbReference type="Pfam" id="PF00078">
    <property type="entry name" value="RVT_1"/>
    <property type="match status" value="1"/>
</dbReference>
<dbReference type="InterPro" id="IPR000477">
    <property type="entry name" value="RT_dom"/>
</dbReference>
<keyword evidence="9" id="KW-0479">Metal-binding</keyword>
<dbReference type="GO" id="GO:0004519">
    <property type="term" value="F:endonuclease activity"/>
    <property type="evidence" value="ECO:0007669"/>
    <property type="project" value="UniProtKB-KW"/>
</dbReference>
<dbReference type="FunFam" id="3.30.420.10:FF:000032">
    <property type="entry name" value="Retrovirus-related Pol polyprotein from transposon 297-like Protein"/>
    <property type="match status" value="1"/>
</dbReference>
<dbReference type="GO" id="GO:0008270">
    <property type="term" value="F:zinc ion binding"/>
    <property type="evidence" value="ECO:0007669"/>
    <property type="project" value="UniProtKB-KW"/>
</dbReference>
<dbReference type="InterPro" id="IPR054722">
    <property type="entry name" value="PolX-like_BBD"/>
</dbReference>
<keyword evidence="6" id="KW-0255">Endonuclease</keyword>
<keyword evidence="8" id="KW-0695">RNA-directed DNA polymerase</keyword>
<dbReference type="InterPro" id="IPR041373">
    <property type="entry name" value="RT_RNaseH"/>
</dbReference>
<dbReference type="GO" id="GO:0003676">
    <property type="term" value="F:nucleic acid binding"/>
    <property type="evidence" value="ECO:0007669"/>
    <property type="project" value="InterPro"/>
</dbReference>
<evidence type="ECO:0000256" key="1">
    <source>
        <dbReference type="ARBA" id="ARBA00012493"/>
    </source>
</evidence>
<evidence type="ECO:0000256" key="8">
    <source>
        <dbReference type="ARBA" id="ARBA00022918"/>
    </source>
</evidence>
<evidence type="ECO:0000256" key="10">
    <source>
        <dbReference type="SAM" id="MobiDB-lite"/>
    </source>
</evidence>
<dbReference type="InterPro" id="IPR005162">
    <property type="entry name" value="Retrotrans_gag_dom"/>
</dbReference>
<organism evidence="14 15">
    <name type="scientific">Cucurbita moschata</name>
    <name type="common">Winter crookneck squash</name>
    <name type="synonym">Cucurbita pepo var. moschata</name>
    <dbReference type="NCBI Taxonomy" id="3662"/>
    <lineage>
        <taxon>Eukaryota</taxon>
        <taxon>Viridiplantae</taxon>
        <taxon>Streptophyta</taxon>
        <taxon>Embryophyta</taxon>
        <taxon>Tracheophyta</taxon>
        <taxon>Spermatophyta</taxon>
        <taxon>Magnoliopsida</taxon>
        <taxon>eudicotyledons</taxon>
        <taxon>Gunneridae</taxon>
        <taxon>Pentapetalae</taxon>
        <taxon>rosids</taxon>
        <taxon>fabids</taxon>
        <taxon>Cucurbitales</taxon>
        <taxon>Cucurbitaceae</taxon>
        <taxon>Cucurbiteae</taxon>
        <taxon>Cucurbita</taxon>
    </lineage>
</organism>
<dbReference type="GO" id="GO:0015074">
    <property type="term" value="P:DNA integration"/>
    <property type="evidence" value="ECO:0007669"/>
    <property type="project" value="InterPro"/>
</dbReference>
<evidence type="ECO:0000313" key="15">
    <source>
        <dbReference type="RefSeq" id="XP_022931734.1"/>
    </source>
</evidence>
<dbReference type="Pfam" id="PF17917">
    <property type="entry name" value="RT_RNaseH"/>
    <property type="match status" value="1"/>
</dbReference>
<feature type="region of interest" description="Disordered" evidence="10">
    <location>
        <begin position="1"/>
        <end position="93"/>
    </location>
</feature>
<dbReference type="FunFam" id="3.10.20.370:FF:000001">
    <property type="entry name" value="Retrovirus-related Pol polyprotein from transposon 17.6-like protein"/>
    <property type="match status" value="1"/>
</dbReference>
<feature type="domain" description="Integrase catalytic" evidence="13">
    <location>
        <begin position="1178"/>
        <end position="1341"/>
    </location>
</feature>
<evidence type="ECO:0000256" key="7">
    <source>
        <dbReference type="ARBA" id="ARBA00022801"/>
    </source>
</evidence>
<dbReference type="Pfam" id="PF17921">
    <property type="entry name" value="Integrase_H2C2"/>
    <property type="match status" value="1"/>
</dbReference>
<feature type="domain" description="CCHC-type" evidence="11">
    <location>
        <begin position="350"/>
        <end position="364"/>
    </location>
</feature>
<dbReference type="SUPFAM" id="SSF50630">
    <property type="entry name" value="Acid proteases"/>
    <property type="match status" value="1"/>
</dbReference>
<dbReference type="FunFam" id="3.30.70.270:FF:000020">
    <property type="entry name" value="Transposon Tf2-6 polyprotein-like Protein"/>
    <property type="match status" value="1"/>
</dbReference>
<keyword evidence="9" id="KW-0863">Zinc-finger</keyword>
<dbReference type="InterPro" id="IPR050951">
    <property type="entry name" value="Retrovirus_Pol_polyprotein"/>
</dbReference>
<feature type="compositionally biased region" description="Basic and acidic residues" evidence="10">
    <location>
        <begin position="20"/>
        <end position="38"/>
    </location>
</feature>
<dbReference type="Gene3D" id="3.30.70.270">
    <property type="match status" value="2"/>
</dbReference>
<feature type="region of interest" description="Disordered" evidence="10">
    <location>
        <begin position="294"/>
        <end position="326"/>
    </location>
</feature>
<dbReference type="Gene3D" id="1.10.340.70">
    <property type="match status" value="1"/>
</dbReference>
<dbReference type="PROSITE" id="PS50994">
    <property type="entry name" value="INTEGRASE"/>
    <property type="match status" value="1"/>
</dbReference>
<keyword evidence="7" id="KW-0378">Hydrolase</keyword>
<evidence type="ECO:0000256" key="9">
    <source>
        <dbReference type="PROSITE-ProRule" id="PRU00047"/>
    </source>
</evidence>
<dbReference type="SUPFAM" id="SSF56672">
    <property type="entry name" value="DNA/RNA polymerases"/>
    <property type="match status" value="1"/>
</dbReference>
<keyword evidence="14" id="KW-1185">Reference proteome</keyword>
<keyword evidence="4" id="KW-0540">Nuclease</keyword>
<dbReference type="Gene3D" id="4.10.60.10">
    <property type="entry name" value="Zinc finger, CCHC-type"/>
    <property type="match status" value="2"/>
</dbReference>
<evidence type="ECO:0000256" key="6">
    <source>
        <dbReference type="ARBA" id="ARBA00022759"/>
    </source>
</evidence>
<dbReference type="Pfam" id="PF22936">
    <property type="entry name" value="Pol_BBD"/>
    <property type="match status" value="1"/>
</dbReference>
<feature type="compositionally biased region" description="Pro residues" evidence="10">
    <location>
        <begin position="83"/>
        <end position="92"/>
    </location>
</feature>
<gene>
    <name evidence="15" type="primary">LOC111437896</name>
</gene>
<keyword evidence="5" id="KW-0645">Protease</keyword>
<dbReference type="InterPro" id="IPR041588">
    <property type="entry name" value="Integrase_H2C2"/>
</dbReference>
<dbReference type="SUPFAM" id="SSF53098">
    <property type="entry name" value="Ribonuclease H-like"/>
    <property type="match status" value="1"/>
</dbReference>
<keyword evidence="5" id="KW-0064">Aspartyl protease</keyword>
<dbReference type="EC" id="2.7.7.49" evidence="1"/>
<dbReference type="Gene3D" id="3.10.20.370">
    <property type="match status" value="1"/>
</dbReference>
<evidence type="ECO:0000259" key="11">
    <source>
        <dbReference type="PROSITE" id="PS50158"/>
    </source>
</evidence>
<sequence>MAPKRGGDYLGPGPRRGRRRVEEDPNLHFLEMEQHPPLEENPELTSDEEQTPPPAPVPRRARRKAEPRVILETAPQDQEPEEAPPAPAPIPVVPAQSTTTVSRDEFQAFMRATMETQAQMAQIMQTLATNQTTVQGTSDPGTTIESRYLKDFQRYKPPTSTGGEAHFWWKGAQRAITPEEGYISWNQFKEAYLCKYYPVVARHKCQTAFLELKQGDKTVEDYDLEFNKLARFCPEYVSNEKMKIDRFIAGLRIELQGPVLVQTTSDYAVALRVATVMDMPRQVAKQNVPVVTTQNAFGQRRRPNRNSFRSDRQPRGRFERRGRAPEYNRPECPNCKKYHEGECFAGTGGCFGCGKPGHRIADCPHKRNHEGNRPVGQYQRGRGATQQARAVVHAITTRKAEETDAVVTGTLPILDHLAFTLFDSGTTHSFISEGFVKSANLELESLEIPLTVSTPANEATKCLTATHRVKGGSVIVAGRKLVASLIVLCMQDFDVILGMDWLGENRALIDCEARKVTFRPLIGENFEFKGDISRSTPRVITALKARKMLNQGAWAILASVTKVNKTSLKVSSVPVVGEFEDVFPEELPGLPPNREVDFVIDLEPGTTPISKVPYRMAPAELKELKIQLQELLDKGFIRPSVSPWGAPVLFVKKKDGTMRLCIDYRELNKVTIKNKYPLPRIDDLFDQLQGATVFSKIDLRSGYHQMRIREEDIPKTAFRSRYGHYEFIVMSFGLTNAPAVFMELMNRVFKEFLDTFVIVFIDDILVYSKSEMEHEGHLRRVLTLLRNHKLYAKFSKCEFWLQEVAFLGHVVSSQGVTVDPAKIEAVLKWPRPTTVTEVRSFLGLAGYYRRFIKDFSKMSAALTQLTKKGKPFIWTQECEQSFLELKKRLVTAPVLTVPDGSGGLVVYSDASGKGLGCVLMQKGKVIAYASRQLKEYERNYPTHDLELAAVVYALKTWRHYLYGERVQVYTDHKSLKYLFTQKELNMRQRRWLELVKDYDIEILYHPGKANVVADALSRKTAHTSALITRQKYLQDEIQRAGIEVLDRGITAQLAQLSVQPTLKRRIIEAQRTDTHLSRIWGQQETERPNGYSVSSEGGLMWQDRLCVPRDEKILQEIMTEAHNTSYTFHPGSTKMYQDLKCSYWWPGMKKDVAEYVSRCLTCQQVKAPRQRPAGLLQPLNIPQWKWEEISMDFIAGLPKTRRGFNVIWVIVDRLTKVAHFIPGRATYRVDQWARLYVKEIIRLHGVPVNIVSDRDAKFTSNFWKGLQKALGTQLKFTTAFHPQTDGQTERLNQTLEDMLRACVIDFAGCWDEHLALMEFAYNNSYQATIQMAPFEALYGRRCRTPIFWEEVGRKQLLGPELVQTTNAAVQKIKQRILSAQSRQKSYADSRRKDLEFAVGDHVFLKVAPMRGVSGTIQGGEMHESFTITEGCRPGAYEDFFSPNHVNILVSLCVILFIGVVSTFVPLSAHNKWYQSLIVVFERGSRLCRSNLEVEKFNGTNNFGVWRGEVSDLLVMQDLDATLQEVMLEDMTEAEWTKLNWQASGIIRSCLGKDQKYPFMKVTMAKELWDKLEAKYMQKSVENKLYLKKKLFRFYYKEGISMADHLDDFNKIITDLINLDDEDKALLLLNSLPESYKFLVTTLLHGAYDINFEDVSNALMNNEVQKKEKGTYQDSSSNVLTARERTSTWKRSECGESRSKSRGKYGNWIKLDKNECAYGRQKGHWKKDCLILKEKRSKSNVVRDDDTDTDNVLTISSSVSQTREWILDSGCSYHMCYNREMFLDFKEFNGGVVYMGNDSTCKMTGISSVQIKMFDGVIRKLNDVRYVPDLKKNLISLGILDASGYRIIFEGVNLKVARGALVAIKGTRRGSIYYLNETTIIGHAAVASSKDRKY</sequence>
<feature type="domain" description="Reverse transcriptase" evidence="12">
    <location>
        <begin position="632"/>
        <end position="811"/>
    </location>
</feature>
<evidence type="ECO:0000256" key="5">
    <source>
        <dbReference type="ARBA" id="ARBA00022750"/>
    </source>
</evidence>
<dbReference type="SMART" id="SM00343">
    <property type="entry name" value="ZnF_C2HC"/>
    <property type="match status" value="2"/>
</dbReference>
<dbReference type="InterPro" id="IPR012337">
    <property type="entry name" value="RNaseH-like_sf"/>
</dbReference>
<dbReference type="GO" id="GO:0003964">
    <property type="term" value="F:RNA-directed DNA polymerase activity"/>
    <property type="evidence" value="ECO:0007669"/>
    <property type="project" value="UniProtKB-KW"/>
</dbReference>
<keyword evidence="2" id="KW-0808">Transferase</keyword>
<dbReference type="PROSITE" id="PS50878">
    <property type="entry name" value="RT_POL"/>
    <property type="match status" value="1"/>
</dbReference>
<dbReference type="GeneID" id="111437896"/>
<dbReference type="InterPro" id="IPR021109">
    <property type="entry name" value="Peptidase_aspartic_dom_sf"/>
</dbReference>
<dbReference type="PANTHER" id="PTHR37984">
    <property type="entry name" value="PROTEIN CBG26694"/>
    <property type="match status" value="1"/>
</dbReference>
<evidence type="ECO:0000256" key="2">
    <source>
        <dbReference type="ARBA" id="ARBA00022679"/>
    </source>
</evidence>
<dbReference type="GO" id="GO:0004190">
    <property type="term" value="F:aspartic-type endopeptidase activity"/>
    <property type="evidence" value="ECO:0007669"/>
    <property type="project" value="UniProtKB-KW"/>
</dbReference>
<dbReference type="InterPro" id="IPR001584">
    <property type="entry name" value="Integrase_cat-core"/>
</dbReference>
<dbReference type="Gene3D" id="3.30.420.10">
    <property type="entry name" value="Ribonuclease H-like superfamily/Ribonuclease H"/>
    <property type="match status" value="1"/>
</dbReference>
<dbReference type="InterPro" id="IPR043502">
    <property type="entry name" value="DNA/RNA_pol_sf"/>
</dbReference>
<dbReference type="InterPro" id="IPR036397">
    <property type="entry name" value="RNaseH_sf"/>
</dbReference>
<protein>
    <recommendedName>
        <fullName evidence="1">RNA-directed DNA polymerase</fullName>
        <ecNumber evidence="1">2.7.7.49</ecNumber>
    </recommendedName>
</protein>
<feature type="compositionally biased region" description="Acidic residues" evidence="10">
    <location>
        <begin position="40"/>
        <end position="50"/>
    </location>
</feature>
<dbReference type="KEGG" id="cmos:111437896"/>
<dbReference type="Gene3D" id="2.40.70.10">
    <property type="entry name" value="Acid Proteases"/>
    <property type="match status" value="1"/>
</dbReference>
<dbReference type="PANTHER" id="PTHR37984:SF5">
    <property type="entry name" value="PROTEIN NYNRIN-LIKE"/>
    <property type="match status" value="1"/>
</dbReference>
<dbReference type="InterPro" id="IPR043128">
    <property type="entry name" value="Rev_trsase/Diguanyl_cyclase"/>
</dbReference>
<dbReference type="PROSITE" id="PS50158">
    <property type="entry name" value="ZF_CCHC"/>
    <property type="match status" value="1"/>
</dbReference>
<dbReference type="RefSeq" id="XP_022931734.1">
    <property type="nucleotide sequence ID" value="XM_023075966.1"/>
</dbReference>
<keyword evidence="3" id="KW-0548">Nucleotidyltransferase</keyword>